<keyword evidence="3" id="KW-0862">Zinc</keyword>
<dbReference type="AlphaFoldDB" id="A0A8R7R975"/>
<dbReference type="Pfam" id="PF04434">
    <property type="entry name" value="SWIM"/>
    <property type="match status" value="1"/>
</dbReference>
<organism evidence="6 7">
    <name type="scientific">Triticum urartu</name>
    <name type="common">Red wild einkorn</name>
    <name type="synonym">Crithodium urartu</name>
    <dbReference type="NCBI Taxonomy" id="4572"/>
    <lineage>
        <taxon>Eukaryota</taxon>
        <taxon>Viridiplantae</taxon>
        <taxon>Streptophyta</taxon>
        <taxon>Embryophyta</taxon>
        <taxon>Tracheophyta</taxon>
        <taxon>Spermatophyta</taxon>
        <taxon>Magnoliopsida</taxon>
        <taxon>Liliopsida</taxon>
        <taxon>Poales</taxon>
        <taxon>Poaceae</taxon>
        <taxon>BOP clade</taxon>
        <taxon>Pooideae</taxon>
        <taxon>Triticodae</taxon>
        <taxon>Triticeae</taxon>
        <taxon>Triticinae</taxon>
        <taxon>Triticum</taxon>
    </lineage>
</organism>
<accession>A0A8R7R975</accession>
<evidence type="ECO:0000259" key="5">
    <source>
        <dbReference type="PROSITE" id="PS50966"/>
    </source>
</evidence>
<evidence type="ECO:0000313" key="7">
    <source>
        <dbReference type="Proteomes" id="UP000015106"/>
    </source>
</evidence>
<keyword evidence="1" id="KW-0479">Metal-binding</keyword>
<evidence type="ECO:0000256" key="1">
    <source>
        <dbReference type="ARBA" id="ARBA00022723"/>
    </source>
</evidence>
<dbReference type="PROSITE" id="PS50966">
    <property type="entry name" value="ZF_SWIM"/>
    <property type="match status" value="1"/>
</dbReference>
<dbReference type="Gramene" id="TuG1812S0001561200.01.T01">
    <property type="protein sequence ID" value="TuG1812S0001561200.01.T01.s_cds43505"/>
    <property type="gene ID" value="TuG1812S0001561200.01"/>
</dbReference>
<dbReference type="InterPro" id="IPR006564">
    <property type="entry name" value="Znf_PMZ"/>
</dbReference>
<keyword evidence="7" id="KW-1185">Reference proteome</keyword>
<evidence type="ECO:0000256" key="2">
    <source>
        <dbReference type="ARBA" id="ARBA00022771"/>
    </source>
</evidence>
<reference evidence="7" key="1">
    <citation type="journal article" date="2013" name="Nature">
        <title>Draft genome of the wheat A-genome progenitor Triticum urartu.</title>
        <authorList>
            <person name="Ling H.Q."/>
            <person name="Zhao S."/>
            <person name="Liu D."/>
            <person name="Wang J."/>
            <person name="Sun H."/>
            <person name="Zhang C."/>
            <person name="Fan H."/>
            <person name="Li D."/>
            <person name="Dong L."/>
            <person name="Tao Y."/>
            <person name="Gao C."/>
            <person name="Wu H."/>
            <person name="Li Y."/>
            <person name="Cui Y."/>
            <person name="Guo X."/>
            <person name="Zheng S."/>
            <person name="Wang B."/>
            <person name="Yu K."/>
            <person name="Liang Q."/>
            <person name="Yang W."/>
            <person name="Lou X."/>
            <person name="Chen J."/>
            <person name="Feng M."/>
            <person name="Jian J."/>
            <person name="Zhang X."/>
            <person name="Luo G."/>
            <person name="Jiang Y."/>
            <person name="Liu J."/>
            <person name="Wang Z."/>
            <person name="Sha Y."/>
            <person name="Zhang B."/>
            <person name="Wu H."/>
            <person name="Tang D."/>
            <person name="Shen Q."/>
            <person name="Xue P."/>
            <person name="Zou S."/>
            <person name="Wang X."/>
            <person name="Liu X."/>
            <person name="Wang F."/>
            <person name="Yang Y."/>
            <person name="An X."/>
            <person name="Dong Z."/>
            <person name="Zhang K."/>
            <person name="Zhang X."/>
            <person name="Luo M.C."/>
            <person name="Dvorak J."/>
            <person name="Tong Y."/>
            <person name="Wang J."/>
            <person name="Yang H."/>
            <person name="Li Z."/>
            <person name="Wang D."/>
            <person name="Zhang A."/>
            <person name="Wang J."/>
        </authorList>
    </citation>
    <scope>NUCLEOTIDE SEQUENCE</scope>
    <source>
        <strain evidence="7">cv. G1812</strain>
    </source>
</reference>
<dbReference type="EnsemblPlants" id="TuG1812S0001561200.01.T01">
    <property type="protein sequence ID" value="TuG1812S0001561200.01.T01.s_cds43505"/>
    <property type="gene ID" value="TuG1812S0001561200.01"/>
</dbReference>
<evidence type="ECO:0000313" key="6">
    <source>
        <dbReference type="EnsemblPlants" id="TuG1812S0001561200.01.T01.s_cds43505"/>
    </source>
</evidence>
<dbReference type="InterPro" id="IPR007527">
    <property type="entry name" value="Znf_SWIM"/>
</dbReference>
<keyword evidence="2 4" id="KW-0863">Zinc-finger</keyword>
<feature type="domain" description="SWIM-type" evidence="5">
    <location>
        <begin position="139"/>
        <end position="171"/>
    </location>
</feature>
<evidence type="ECO:0000256" key="4">
    <source>
        <dbReference type="PROSITE-ProRule" id="PRU00325"/>
    </source>
</evidence>
<dbReference type="GO" id="GO:0008270">
    <property type="term" value="F:zinc ion binding"/>
    <property type="evidence" value="ECO:0007669"/>
    <property type="project" value="UniProtKB-KW"/>
</dbReference>
<dbReference type="SMART" id="SM00575">
    <property type="entry name" value="ZnF_PMZ"/>
    <property type="match status" value="1"/>
</dbReference>
<name>A0A8R7R975_TRIUA</name>
<dbReference type="PANTHER" id="PTHR31973">
    <property type="entry name" value="POLYPROTEIN, PUTATIVE-RELATED"/>
    <property type="match status" value="1"/>
</dbReference>
<proteinExistence type="predicted"/>
<evidence type="ECO:0000256" key="3">
    <source>
        <dbReference type="ARBA" id="ARBA00022833"/>
    </source>
</evidence>
<protein>
    <recommendedName>
        <fullName evidence="5">SWIM-type domain-containing protein</fullName>
    </recommendedName>
</protein>
<sequence length="280" mass="32683">MDNASYAYNEHKFNKAMDDLKAESEEAWQWLSAIPKKTWARHAFDTNSKTDLVVNNLSEVFNKYILDHRKKPIRTMCDGIKDKQMVRWHRNRESGKEARWEITPHYSEKLEIEKERARYCKPIQAGVNLWQVTSGEQTHAVNLELQTCGCRKWDLSGIPCNHAISVINKAKRFPEDYVRKFFKKPYYLAAYEPMIYPVPGEHDWTKTPSPDIEPPAFKVKKERKKEKRIKGKFEVPKPKSTSRMGTITCSNCGLQGHKYTSRLKQLKPELALSKNKHVVS</sequence>
<reference evidence="6" key="2">
    <citation type="submission" date="2022-06" db="UniProtKB">
        <authorList>
            <consortium name="EnsemblPlants"/>
        </authorList>
    </citation>
    <scope>IDENTIFICATION</scope>
</reference>
<dbReference type="Proteomes" id="UP000015106">
    <property type="component" value="Unassembled WGS sequence"/>
</dbReference>
<dbReference type="PANTHER" id="PTHR31973:SF187">
    <property type="entry name" value="MUTATOR TRANSPOSASE MUDRA PROTEIN"/>
    <property type="match status" value="1"/>
</dbReference>